<comment type="caution">
    <text evidence="5">The sequence shown here is derived from an EMBL/GenBank/DDBJ whole genome shotgun (WGS) entry which is preliminary data.</text>
</comment>
<accession>A0ABR0KLH2</accession>
<keyword evidence="6" id="KW-1185">Reference proteome</keyword>
<evidence type="ECO:0000256" key="3">
    <source>
        <dbReference type="SAM" id="MobiDB-lite"/>
    </source>
</evidence>
<protein>
    <recommendedName>
        <fullName evidence="2">Succinate dehydrogenase assembly factor 4, mitochondrial</fullName>
    </recommendedName>
</protein>
<organism evidence="5 6">
    <name type="scientific">Lithohypha guttulata</name>
    <dbReference type="NCBI Taxonomy" id="1690604"/>
    <lineage>
        <taxon>Eukaryota</taxon>
        <taxon>Fungi</taxon>
        <taxon>Dikarya</taxon>
        <taxon>Ascomycota</taxon>
        <taxon>Pezizomycotina</taxon>
        <taxon>Eurotiomycetes</taxon>
        <taxon>Chaetothyriomycetidae</taxon>
        <taxon>Chaetothyriales</taxon>
        <taxon>Trichomeriaceae</taxon>
        <taxon>Lithohypha</taxon>
    </lineage>
</organism>
<dbReference type="EMBL" id="JAVRRG010000008">
    <property type="protein sequence ID" value="KAK5100057.1"/>
    <property type="molecule type" value="Genomic_DNA"/>
</dbReference>
<evidence type="ECO:0000256" key="4">
    <source>
        <dbReference type="SAM" id="SignalP"/>
    </source>
</evidence>
<proteinExistence type="inferred from homology"/>
<evidence type="ECO:0000313" key="5">
    <source>
        <dbReference type="EMBL" id="KAK5100057.1"/>
    </source>
</evidence>
<name>A0ABR0KLH2_9EURO</name>
<evidence type="ECO:0000256" key="2">
    <source>
        <dbReference type="ARBA" id="ARBA00022170"/>
    </source>
</evidence>
<dbReference type="PANTHER" id="PTHR28524:SF3">
    <property type="entry name" value="SUCCINATE DEHYDROGENASE ASSEMBLY FACTOR 4, MITOCHONDRIAL"/>
    <property type="match status" value="1"/>
</dbReference>
<gene>
    <name evidence="5" type="ORF">LTR24_001122</name>
</gene>
<feature type="region of interest" description="Disordered" evidence="3">
    <location>
        <begin position="159"/>
        <end position="199"/>
    </location>
</feature>
<comment type="similarity">
    <text evidence="1">Belongs to the SDHAF4 family.</text>
</comment>
<feature type="region of interest" description="Disordered" evidence="3">
    <location>
        <begin position="101"/>
        <end position="130"/>
    </location>
</feature>
<evidence type="ECO:0000256" key="1">
    <source>
        <dbReference type="ARBA" id="ARBA00005701"/>
    </source>
</evidence>
<evidence type="ECO:0000313" key="6">
    <source>
        <dbReference type="Proteomes" id="UP001345013"/>
    </source>
</evidence>
<feature type="signal peptide" evidence="4">
    <location>
        <begin position="1"/>
        <end position="21"/>
    </location>
</feature>
<keyword evidence="4" id="KW-0732">Signal</keyword>
<dbReference type="PANTHER" id="PTHR28524">
    <property type="entry name" value="SUCCINATE DEHYDROGENASE ASSEMBLY FACTOR 4, MITOCHONDRIAL"/>
    <property type="match status" value="1"/>
</dbReference>
<dbReference type="Pfam" id="PF07896">
    <property type="entry name" value="DUF1674"/>
    <property type="match status" value="1"/>
</dbReference>
<reference evidence="5 6" key="1">
    <citation type="submission" date="2023-08" db="EMBL/GenBank/DDBJ databases">
        <title>Black Yeasts Isolated from many extreme environments.</title>
        <authorList>
            <person name="Coleine C."/>
            <person name="Stajich J.E."/>
            <person name="Selbmann L."/>
        </authorList>
    </citation>
    <scope>NUCLEOTIDE SEQUENCE [LARGE SCALE GENOMIC DNA]</scope>
    <source>
        <strain evidence="5 6">CCFEE 5885</strain>
    </source>
</reference>
<sequence>MFEGRTFLLLLSLPHLPPYFAHNPNIHDKPKMATLRPLIHAAPRHHLFTRFAAANTSRRCLSTTVIRPQGQQNPFGQYGGPAPPRLPKEDQEVFEALQRQSTGAFSTPRVAPKINQSPDSTQAEESAAEEETTLRAEKMASQGSERSFKDEFNRVIEARGKGEELHPAVRRGAKPEFEGEINPHTGEVGGPKNEPLRWGAASEWTYNGRATDF</sequence>
<dbReference type="InterPro" id="IPR012875">
    <property type="entry name" value="SDHF4"/>
</dbReference>
<feature type="compositionally biased region" description="Basic and acidic residues" evidence="3">
    <location>
        <begin position="159"/>
        <end position="177"/>
    </location>
</feature>
<feature type="chain" id="PRO_5046104649" description="Succinate dehydrogenase assembly factor 4, mitochondrial" evidence="4">
    <location>
        <begin position="22"/>
        <end position="213"/>
    </location>
</feature>
<dbReference type="Proteomes" id="UP001345013">
    <property type="component" value="Unassembled WGS sequence"/>
</dbReference>